<keyword evidence="7" id="KW-1185">Reference proteome</keyword>
<evidence type="ECO:0000259" key="5">
    <source>
        <dbReference type="Pfam" id="PF01551"/>
    </source>
</evidence>
<dbReference type="PANTHER" id="PTHR21666">
    <property type="entry name" value="PEPTIDASE-RELATED"/>
    <property type="match status" value="1"/>
</dbReference>
<feature type="domain" description="M23ase beta-sheet core" evidence="5">
    <location>
        <begin position="334"/>
        <end position="423"/>
    </location>
</feature>
<evidence type="ECO:0000256" key="4">
    <source>
        <dbReference type="SAM" id="SignalP"/>
    </source>
</evidence>
<dbReference type="CDD" id="cd12797">
    <property type="entry name" value="M23_peptidase"/>
    <property type="match status" value="1"/>
</dbReference>
<feature type="coiled-coil region" evidence="2">
    <location>
        <begin position="20"/>
        <end position="82"/>
    </location>
</feature>
<feature type="signal peptide" evidence="4">
    <location>
        <begin position="1"/>
        <end position="19"/>
    </location>
</feature>
<feature type="compositionally biased region" description="Low complexity" evidence="3">
    <location>
        <begin position="266"/>
        <end position="284"/>
    </location>
</feature>
<accession>A0ABY5NV89</accession>
<dbReference type="RefSeq" id="WP_257500372.1">
    <property type="nucleotide sequence ID" value="NZ_CP102382.1"/>
</dbReference>
<dbReference type="EMBL" id="CP102382">
    <property type="protein sequence ID" value="UUV22455.1"/>
    <property type="molecule type" value="Genomic_DNA"/>
</dbReference>
<evidence type="ECO:0000313" key="6">
    <source>
        <dbReference type="EMBL" id="UUV22455.1"/>
    </source>
</evidence>
<dbReference type="PANTHER" id="PTHR21666:SF289">
    <property type="entry name" value="L-ALA--D-GLU ENDOPEPTIDASE"/>
    <property type="match status" value="1"/>
</dbReference>
<feature type="chain" id="PRO_5045189419" evidence="4">
    <location>
        <begin position="20"/>
        <end position="431"/>
    </location>
</feature>
<dbReference type="InterPro" id="IPR011055">
    <property type="entry name" value="Dup_hybrid_motif"/>
</dbReference>
<dbReference type="InterPro" id="IPR016047">
    <property type="entry name" value="M23ase_b-sheet_dom"/>
</dbReference>
<dbReference type="Gene3D" id="6.10.250.3150">
    <property type="match status" value="1"/>
</dbReference>
<dbReference type="Pfam" id="PF01551">
    <property type="entry name" value="Peptidase_M23"/>
    <property type="match status" value="1"/>
</dbReference>
<dbReference type="SUPFAM" id="SSF51261">
    <property type="entry name" value="Duplicated hybrid motif"/>
    <property type="match status" value="1"/>
</dbReference>
<name>A0ABY5NV89_9FLAO</name>
<feature type="compositionally biased region" description="Basic and acidic residues" evidence="3">
    <location>
        <begin position="210"/>
        <end position="230"/>
    </location>
</feature>
<feature type="region of interest" description="Disordered" evidence="3">
    <location>
        <begin position="207"/>
        <end position="230"/>
    </location>
</feature>
<gene>
    <name evidence="6" type="ORF">NPX36_05290</name>
</gene>
<evidence type="ECO:0000313" key="7">
    <source>
        <dbReference type="Proteomes" id="UP001317001"/>
    </source>
</evidence>
<feature type="compositionally biased region" description="Basic and acidic residues" evidence="3">
    <location>
        <begin position="248"/>
        <end position="265"/>
    </location>
</feature>
<evidence type="ECO:0000256" key="2">
    <source>
        <dbReference type="SAM" id="Coils"/>
    </source>
</evidence>
<feature type="region of interest" description="Disordered" evidence="3">
    <location>
        <begin position="248"/>
        <end position="290"/>
    </location>
</feature>
<dbReference type="InterPro" id="IPR050570">
    <property type="entry name" value="Cell_wall_metabolism_enzyme"/>
</dbReference>
<reference evidence="6 7" key="1">
    <citation type="submission" date="2022-08" db="EMBL/GenBank/DDBJ databases">
        <title>Myroides zhujiangensis sp. nov., a novel bacterium isolated from sediment in the Pearl River Estuary.</title>
        <authorList>
            <person name="Cui L."/>
        </authorList>
    </citation>
    <scope>NUCLEOTIDE SEQUENCE [LARGE SCALE GENOMIC DNA]</scope>
    <source>
        <strain evidence="6 7">SCSIO 72103</strain>
    </source>
</reference>
<sequence>MRRILSIILLLFLSFNTFAQQDYQAEQRKLEERKAAILKEIKEFQNLLNTNKKQERNILSELNEQKKKIKLQTELINNSQKQIRTLSNDIYVNTLESNKLKRELAVLKKDYAKTIVKSYKARSEQNRIMFILSSNNFLQAYKRMQYIKQYAKYRKSQGDEIREKFEELERISAHLELQKSKQQKVVAEQEGQRKELEVEKGKQTELMNLVKKDSKKYSDQIRKKQQETKKIDQQIKAIIKKIIEEENRKRREEEARRKREEEARNAKSGTKTTSKPTVTTTSAAGKFDMTPEEKALATSFSNNRGRLPWPVEKGYISTRYGTVKHPEYDIEYESHGIEITTEKGAAVRSVFEGEVTQVQVIGNSRTIFIRHGEYLTVYNNLSSVSVSVGQKVSTKQKIGTVSSNHEGVAILKFMISKNETINNPQSWLSGK</sequence>
<proteinExistence type="predicted"/>
<evidence type="ECO:0000256" key="3">
    <source>
        <dbReference type="SAM" id="MobiDB-lite"/>
    </source>
</evidence>
<keyword evidence="1 4" id="KW-0732">Signal</keyword>
<protein>
    <submittedName>
        <fullName evidence="6">Peptidoglycan DD-metalloendopeptidase family protein</fullName>
    </submittedName>
</protein>
<dbReference type="Proteomes" id="UP001317001">
    <property type="component" value="Chromosome"/>
</dbReference>
<evidence type="ECO:0000256" key="1">
    <source>
        <dbReference type="ARBA" id="ARBA00022729"/>
    </source>
</evidence>
<dbReference type="Gene3D" id="2.70.70.10">
    <property type="entry name" value="Glucose Permease (Domain IIA)"/>
    <property type="match status" value="1"/>
</dbReference>
<organism evidence="6 7">
    <name type="scientific">Paenimyroides aestuarii</name>
    <dbReference type="NCBI Taxonomy" id="2968490"/>
    <lineage>
        <taxon>Bacteria</taxon>
        <taxon>Pseudomonadati</taxon>
        <taxon>Bacteroidota</taxon>
        <taxon>Flavobacteriia</taxon>
        <taxon>Flavobacteriales</taxon>
        <taxon>Flavobacteriaceae</taxon>
        <taxon>Paenimyroides</taxon>
    </lineage>
</organism>
<keyword evidence="2" id="KW-0175">Coiled coil</keyword>